<dbReference type="InterPro" id="IPR020904">
    <property type="entry name" value="Sc_DH/Rdtase_CS"/>
</dbReference>
<proteinExistence type="inferred from homology"/>
<gene>
    <name evidence="4" type="ORF">J2Y69_000913</name>
</gene>
<dbReference type="PANTHER" id="PTHR42760:SF133">
    <property type="entry name" value="3-OXOACYL-[ACYL-CARRIER-PROTEIN] REDUCTASE"/>
    <property type="match status" value="1"/>
</dbReference>
<name>A0ABU1S9N3_9MICO</name>
<dbReference type="CDD" id="cd05233">
    <property type="entry name" value="SDR_c"/>
    <property type="match status" value="1"/>
</dbReference>
<dbReference type="SMART" id="SM00822">
    <property type="entry name" value="PKS_KR"/>
    <property type="match status" value="1"/>
</dbReference>
<dbReference type="SUPFAM" id="SSF51735">
    <property type="entry name" value="NAD(P)-binding Rossmann-fold domains"/>
    <property type="match status" value="1"/>
</dbReference>
<accession>A0ABU1S9N3</accession>
<evidence type="ECO:0000313" key="5">
    <source>
        <dbReference type="Proteomes" id="UP001259347"/>
    </source>
</evidence>
<dbReference type="InterPro" id="IPR002347">
    <property type="entry name" value="SDR_fam"/>
</dbReference>
<dbReference type="Pfam" id="PF13561">
    <property type="entry name" value="adh_short_C2"/>
    <property type="match status" value="1"/>
</dbReference>
<comment type="similarity">
    <text evidence="1">Belongs to the short-chain dehydrogenases/reductases (SDR) family.</text>
</comment>
<evidence type="ECO:0000313" key="4">
    <source>
        <dbReference type="EMBL" id="MDR6866321.1"/>
    </source>
</evidence>
<dbReference type="EMBL" id="JAVDUM010000003">
    <property type="protein sequence ID" value="MDR6866321.1"/>
    <property type="molecule type" value="Genomic_DNA"/>
</dbReference>
<keyword evidence="5" id="KW-1185">Reference proteome</keyword>
<dbReference type="PRINTS" id="PR00081">
    <property type="entry name" value="GDHRDH"/>
</dbReference>
<keyword evidence="2" id="KW-0560">Oxidoreductase</keyword>
<reference evidence="4 5" key="1">
    <citation type="submission" date="2023-07" db="EMBL/GenBank/DDBJ databases">
        <title>Sorghum-associated microbial communities from plants grown in Nebraska, USA.</title>
        <authorList>
            <person name="Schachtman D."/>
        </authorList>
    </citation>
    <scope>NUCLEOTIDE SEQUENCE [LARGE SCALE GENOMIC DNA]</scope>
    <source>
        <strain evidence="4 5">2980</strain>
    </source>
</reference>
<dbReference type="InterPro" id="IPR036291">
    <property type="entry name" value="NAD(P)-bd_dom_sf"/>
</dbReference>
<evidence type="ECO:0000259" key="3">
    <source>
        <dbReference type="SMART" id="SM00822"/>
    </source>
</evidence>
<sequence>MPEDFLGLDGRSLVVTGASSGIGRASAVLASRQGARVTLIARREEALQETRAAMAGDGHRIVPCDLSDHVAVTAALRETAVEQGALDGLIHAAGIHATTPLRTITAEQVSTVLETNVTDTLMLVKAFRHRQVRGEDPAVVLMSSVAGMVGEAGVSAYAASKAAVAAIGRSLALELSRERIRVNSIAAGIVETALTRGIRERVGEAGWERIEAMHPLGTGLPEDVARAALYLVSSASAWVTGTTLVVDGGYTAQ</sequence>
<evidence type="ECO:0000256" key="2">
    <source>
        <dbReference type="ARBA" id="ARBA00023002"/>
    </source>
</evidence>
<evidence type="ECO:0000256" key="1">
    <source>
        <dbReference type="ARBA" id="ARBA00006484"/>
    </source>
</evidence>
<dbReference type="Proteomes" id="UP001259347">
    <property type="component" value="Unassembled WGS sequence"/>
</dbReference>
<dbReference type="RefSeq" id="WP_310018019.1">
    <property type="nucleotide sequence ID" value="NZ_JAVDUM010000003.1"/>
</dbReference>
<dbReference type="PROSITE" id="PS00061">
    <property type="entry name" value="ADH_SHORT"/>
    <property type="match status" value="1"/>
</dbReference>
<dbReference type="PRINTS" id="PR00080">
    <property type="entry name" value="SDRFAMILY"/>
</dbReference>
<feature type="domain" description="Ketoreductase" evidence="3">
    <location>
        <begin position="11"/>
        <end position="193"/>
    </location>
</feature>
<dbReference type="Gene3D" id="3.40.50.720">
    <property type="entry name" value="NAD(P)-binding Rossmann-like Domain"/>
    <property type="match status" value="1"/>
</dbReference>
<protein>
    <submittedName>
        <fullName evidence="4">NAD(P)-dependent dehydrogenase (Short-subunit alcohol dehydrogenase family)</fullName>
    </submittedName>
</protein>
<organism evidence="4 5">
    <name type="scientific">Microbacterium resistens</name>
    <dbReference type="NCBI Taxonomy" id="156977"/>
    <lineage>
        <taxon>Bacteria</taxon>
        <taxon>Bacillati</taxon>
        <taxon>Actinomycetota</taxon>
        <taxon>Actinomycetes</taxon>
        <taxon>Micrococcales</taxon>
        <taxon>Microbacteriaceae</taxon>
        <taxon>Microbacterium</taxon>
    </lineage>
</organism>
<dbReference type="InterPro" id="IPR057326">
    <property type="entry name" value="KR_dom"/>
</dbReference>
<comment type="caution">
    <text evidence="4">The sequence shown here is derived from an EMBL/GenBank/DDBJ whole genome shotgun (WGS) entry which is preliminary data.</text>
</comment>
<dbReference type="PANTHER" id="PTHR42760">
    <property type="entry name" value="SHORT-CHAIN DEHYDROGENASES/REDUCTASES FAMILY MEMBER"/>
    <property type="match status" value="1"/>
</dbReference>